<dbReference type="Pfam" id="PF12796">
    <property type="entry name" value="Ank_2"/>
    <property type="match status" value="2"/>
</dbReference>
<dbReference type="PROSITE" id="PS50088">
    <property type="entry name" value="ANK_REPEAT"/>
    <property type="match status" value="5"/>
</dbReference>
<evidence type="ECO:0000256" key="2">
    <source>
        <dbReference type="ARBA" id="ARBA00023043"/>
    </source>
</evidence>
<reference evidence="4 5" key="1">
    <citation type="journal article" date="2024" name="bioRxiv">
        <title>A reference genome for Trichogramma kaykai: A tiny desert-dwelling parasitoid wasp with competing sex-ratio distorters.</title>
        <authorList>
            <person name="Culotta J."/>
            <person name="Lindsey A.R."/>
        </authorList>
    </citation>
    <scope>NUCLEOTIDE SEQUENCE [LARGE SCALE GENOMIC DNA]</scope>
    <source>
        <strain evidence="4 5">KSX58</strain>
    </source>
</reference>
<proteinExistence type="predicted"/>
<gene>
    <name evidence="4" type="ORF">TKK_019792</name>
</gene>
<feature type="repeat" description="ANK" evidence="3">
    <location>
        <begin position="189"/>
        <end position="221"/>
    </location>
</feature>
<keyword evidence="1" id="KW-0677">Repeat</keyword>
<name>A0ABD2VV80_9HYME</name>
<dbReference type="PANTHER" id="PTHR24198:SF165">
    <property type="entry name" value="ANKYRIN REPEAT-CONTAINING PROTEIN-RELATED"/>
    <property type="match status" value="1"/>
</dbReference>
<feature type="repeat" description="ANK" evidence="3">
    <location>
        <begin position="299"/>
        <end position="326"/>
    </location>
</feature>
<keyword evidence="5" id="KW-1185">Reference proteome</keyword>
<evidence type="ECO:0000313" key="4">
    <source>
        <dbReference type="EMBL" id="KAL3384483.1"/>
    </source>
</evidence>
<dbReference type="SUPFAM" id="SSF48403">
    <property type="entry name" value="Ankyrin repeat"/>
    <property type="match status" value="1"/>
</dbReference>
<protein>
    <recommendedName>
        <fullName evidence="6">PRANC domain-containing protein</fullName>
    </recommendedName>
</protein>
<dbReference type="InterPro" id="IPR036770">
    <property type="entry name" value="Ankyrin_rpt-contain_sf"/>
</dbReference>
<accession>A0ABD2VV80</accession>
<sequence length="712" mass="81807">MPGENFDISHDNKKKVEKLKSLRDKVNWKIEKERVEFLRQLDPLISDWKSQLPDLRGIFRPEEIESLLSDCIKNQNQRDFNFYLPFSFINFVAQTGYKDEPYVVKDGKPLLHRTTPLHDAAKCGNSIIWDIKVHELFKIYDKFDVNYTDEFGLTHFHVACMSGFINLVGKFLELGQDPNCISQESKANEVDPPLHLALKYGHEEMAELLLRSGADPNLTNDEGLTPLHIICIGNDDDYDNGEMAVMFFNIIDEIQLSVQVDAQDKAGNTPLHLALAKGCKKLVELLLGRGASPNLTDKDGLTPLHFTCMRNDDSDLVKMLFELSTDKHHPMQIDVVDKELGRTPLHYALANGWKSQIVRVLLTSGANPNSADKKGLTPLHIICRENRRNDLMKMLFELSNDKYQPVQVDALDNSCNTPLYYALSCGHRDLVEFLLRNDADPNLANKKGWTPLHIICNRDQYKNDDLIELFFKVNDEKHQLVQVNARNTLGQTPLQLAVANILPHEVDVLLAHGADLSSFVFRTESYFAEELEVQYDDISLDLKLRLTSGALAIVKSLEKRGYELYRSDAVMIMKLFVKYGLFENSEDLREFWYDDVDFTNIAKKIIISPNFSLHDLMQLQPEEAAKILTYTDYFELARSRKLWKLQGRYSEPCAMHLCEKLSRRFFRQWALEPFLELTRCRFPILCCDSILMQLRNQDLMNVCLAATENLSS</sequence>
<dbReference type="AlphaFoldDB" id="A0ABD2VV80"/>
<dbReference type="Gene3D" id="1.25.40.20">
    <property type="entry name" value="Ankyrin repeat-containing domain"/>
    <property type="match status" value="3"/>
</dbReference>
<keyword evidence="2 3" id="KW-0040">ANK repeat</keyword>
<dbReference type="SMART" id="SM00248">
    <property type="entry name" value="ANK"/>
    <property type="match status" value="10"/>
</dbReference>
<dbReference type="InterPro" id="IPR002110">
    <property type="entry name" value="Ankyrin_rpt"/>
</dbReference>
<dbReference type="Proteomes" id="UP001627154">
    <property type="component" value="Unassembled WGS sequence"/>
</dbReference>
<comment type="caution">
    <text evidence="4">The sequence shown here is derived from an EMBL/GenBank/DDBJ whole genome shotgun (WGS) entry which is preliminary data.</text>
</comment>
<dbReference type="PRINTS" id="PR01415">
    <property type="entry name" value="ANKYRIN"/>
</dbReference>
<evidence type="ECO:0000313" key="5">
    <source>
        <dbReference type="Proteomes" id="UP001627154"/>
    </source>
</evidence>
<dbReference type="EMBL" id="JBJJXI010000172">
    <property type="protein sequence ID" value="KAL3384483.1"/>
    <property type="molecule type" value="Genomic_DNA"/>
</dbReference>
<feature type="repeat" description="ANK" evidence="3">
    <location>
        <begin position="266"/>
        <end position="298"/>
    </location>
</feature>
<dbReference type="PANTHER" id="PTHR24198">
    <property type="entry name" value="ANKYRIN REPEAT AND PROTEIN KINASE DOMAIN-CONTAINING PROTEIN"/>
    <property type="match status" value="1"/>
</dbReference>
<evidence type="ECO:0008006" key="6">
    <source>
        <dbReference type="Google" id="ProtNLM"/>
    </source>
</evidence>
<feature type="repeat" description="ANK" evidence="3">
    <location>
        <begin position="414"/>
        <end position="446"/>
    </location>
</feature>
<evidence type="ECO:0000256" key="1">
    <source>
        <dbReference type="ARBA" id="ARBA00022737"/>
    </source>
</evidence>
<dbReference type="PROSITE" id="PS50297">
    <property type="entry name" value="ANK_REP_REGION"/>
    <property type="match status" value="5"/>
</dbReference>
<evidence type="ECO:0000256" key="3">
    <source>
        <dbReference type="PROSITE-ProRule" id="PRU00023"/>
    </source>
</evidence>
<feature type="repeat" description="ANK" evidence="3">
    <location>
        <begin position="340"/>
        <end position="373"/>
    </location>
</feature>
<organism evidence="4 5">
    <name type="scientific">Trichogramma kaykai</name>
    <dbReference type="NCBI Taxonomy" id="54128"/>
    <lineage>
        <taxon>Eukaryota</taxon>
        <taxon>Metazoa</taxon>
        <taxon>Ecdysozoa</taxon>
        <taxon>Arthropoda</taxon>
        <taxon>Hexapoda</taxon>
        <taxon>Insecta</taxon>
        <taxon>Pterygota</taxon>
        <taxon>Neoptera</taxon>
        <taxon>Endopterygota</taxon>
        <taxon>Hymenoptera</taxon>
        <taxon>Apocrita</taxon>
        <taxon>Proctotrupomorpha</taxon>
        <taxon>Chalcidoidea</taxon>
        <taxon>Trichogrammatidae</taxon>
        <taxon>Trichogramma</taxon>
    </lineage>
</organism>